<reference evidence="1" key="1">
    <citation type="submission" date="2013-07" db="EMBL/GenBank/DDBJ databases">
        <title>The genome of an arbuscular mycorrhizal fungus provides insights into the evolution of the oldest plant symbiosis.</title>
        <authorList>
            <consortium name="DOE Joint Genome Institute"/>
            <person name="Tisserant E."/>
            <person name="Malbreil M."/>
            <person name="Kuo A."/>
            <person name="Kohler A."/>
            <person name="Symeonidi A."/>
            <person name="Balestrini R."/>
            <person name="Charron P."/>
            <person name="Duensing N."/>
            <person name="Frei-dit-Frey N."/>
            <person name="Gianinazzi-Pearson V."/>
            <person name="Gilbert B."/>
            <person name="Handa Y."/>
            <person name="Hijri M."/>
            <person name="Kaul R."/>
            <person name="Kawaguchi M."/>
            <person name="Krajinski F."/>
            <person name="Lammers P."/>
            <person name="Lapierre D."/>
            <person name="Masclaux F.G."/>
            <person name="Murat C."/>
            <person name="Morin E."/>
            <person name="Ndikumana S."/>
            <person name="Pagni M."/>
            <person name="Petitpierre D."/>
            <person name="Requena N."/>
            <person name="Rosikiewicz P."/>
            <person name="Riley R."/>
            <person name="Saito K."/>
            <person name="San Clemente H."/>
            <person name="Shapiro H."/>
            <person name="van Tuinen D."/>
            <person name="Becard G."/>
            <person name="Bonfante P."/>
            <person name="Paszkowski U."/>
            <person name="Shachar-Hill Y."/>
            <person name="Young J.P."/>
            <person name="Sanders I.R."/>
            <person name="Henrissat B."/>
            <person name="Rensing S.A."/>
            <person name="Grigoriev I.V."/>
            <person name="Corradi N."/>
            <person name="Roux C."/>
            <person name="Martin F."/>
        </authorList>
    </citation>
    <scope>NUCLEOTIDE SEQUENCE</scope>
    <source>
        <strain evidence="1">DAOM 197198</strain>
    </source>
</reference>
<organism evidence="1">
    <name type="scientific">Rhizophagus irregularis (strain DAOM 181602 / DAOM 197198 / MUCL 43194)</name>
    <name type="common">Arbuscular mycorrhizal fungus</name>
    <name type="synonym">Glomus intraradices</name>
    <dbReference type="NCBI Taxonomy" id="747089"/>
    <lineage>
        <taxon>Eukaryota</taxon>
        <taxon>Fungi</taxon>
        <taxon>Fungi incertae sedis</taxon>
        <taxon>Mucoromycota</taxon>
        <taxon>Glomeromycotina</taxon>
        <taxon>Glomeromycetes</taxon>
        <taxon>Glomerales</taxon>
        <taxon>Glomeraceae</taxon>
        <taxon>Rhizophagus</taxon>
    </lineage>
</organism>
<evidence type="ECO:0008006" key="2">
    <source>
        <dbReference type="Google" id="ProtNLM"/>
    </source>
</evidence>
<proteinExistence type="predicted"/>
<dbReference type="EMBL" id="KI291792">
    <property type="protein sequence ID" value="ESA06308.1"/>
    <property type="molecule type" value="Genomic_DNA"/>
</dbReference>
<dbReference type="HOGENOM" id="CLU_028913_1_1_1"/>
<evidence type="ECO:0000313" key="1">
    <source>
        <dbReference type="EMBL" id="ESA06308.1"/>
    </source>
</evidence>
<dbReference type="Gene3D" id="3.80.10.10">
    <property type="entry name" value="Ribonuclease Inhibitor"/>
    <property type="match status" value="1"/>
</dbReference>
<gene>
    <name evidence="1" type="ORF">GLOINDRAFT_326029</name>
</gene>
<protein>
    <recommendedName>
        <fullName evidence="2">F-box domain-containing protein</fullName>
    </recommendedName>
</protein>
<dbReference type="InterPro" id="IPR032675">
    <property type="entry name" value="LRR_dom_sf"/>
</dbReference>
<dbReference type="AlphaFoldDB" id="U9TJ24"/>
<accession>U9TJ24</accession>
<dbReference type="eggNOG" id="ENOG502S97J">
    <property type="taxonomic scope" value="Eukaryota"/>
</dbReference>
<sequence>MLIIYNEIIRLFINVNTKFTHLYIPQKFDYQLHLIPEAKHCFSNIEFIRCYTNINDSGLAGLIEICKSVKELELIINKNDNNYGVTRLIETQKSLFNVHYIIFRSTDNVSFHTALETSLIKHANTIQHFKITNQPGTYFLSCFINLKSLELDGYFGVTWYCLKNLSLPFLQILKVNNDYPVIFLEGIIESTSGYLSEIAINRISYDDPNNGLFIIGIFGFDWYRCFEILTRSSPINLFKFKFNYSTHIGCLKLFFDDWKVKCPDRPMKLQLIDEKRRPISEENKNLIETYKAEGIIKKFSNHFSITLRVDHVIFASPENSDNRYYYYEEKLYIRQNLQNFSIRYI</sequence>
<name>U9TJ24_RHIID</name>